<protein>
    <recommendedName>
        <fullName evidence="2">Acyltransferase 3 domain-containing protein</fullName>
    </recommendedName>
</protein>
<organism evidence="3 4">
    <name type="scientific">Xaviernesmea oryzae</name>
    <dbReference type="NCBI Taxonomy" id="464029"/>
    <lineage>
        <taxon>Bacteria</taxon>
        <taxon>Pseudomonadati</taxon>
        <taxon>Pseudomonadota</taxon>
        <taxon>Alphaproteobacteria</taxon>
        <taxon>Hyphomicrobiales</taxon>
        <taxon>Rhizobiaceae</taxon>
        <taxon>Rhizobium/Agrobacterium group</taxon>
        <taxon>Xaviernesmea</taxon>
    </lineage>
</organism>
<dbReference type="AlphaFoldDB" id="A0A1Q9AU81"/>
<evidence type="ECO:0000259" key="2">
    <source>
        <dbReference type="Pfam" id="PF01757"/>
    </source>
</evidence>
<dbReference type="InterPro" id="IPR050879">
    <property type="entry name" value="Acyltransferase_3"/>
</dbReference>
<dbReference type="PANTHER" id="PTHR23028:SF131">
    <property type="entry name" value="BLR2367 PROTEIN"/>
    <property type="match status" value="1"/>
</dbReference>
<dbReference type="PANTHER" id="PTHR23028">
    <property type="entry name" value="ACETYLTRANSFERASE"/>
    <property type="match status" value="1"/>
</dbReference>
<feature type="transmembrane region" description="Helical" evidence="1">
    <location>
        <begin position="319"/>
        <end position="342"/>
    </location>
</feature>
<keyword evidence="1" id="KW-1133">Transmembrane helix</keyword>
<feature type="transmembrane region" description="Helical" evidence="1">
    <location>
        <begin position="253"/>
        <end position="273"/>
    </location>
</feature>
<name>A0A1Q9AU81_9HYPH</name>
<sequence length="359" mass="40176">MTASDATIFKASTTRRELVSIQYLRAVAALSVLITHTLQWPLPEENWFLLKTGRFGVDIFFVISGFIITVIAGRGRFDPLRFASRRIMRIIPPYWAATLLVTVLALAMPNQFRTTVPDVESFIKSLLFIPSQDPKAPLLNLGWTLNYEAFFYALFACSFFLTSGWRTVAHVVILGGLMLLGNAHEFGFVAGFYTSGSLMGFIFGTLVAQAYLHGLIQHVRGPVALLLAILALVLCPLYYWLPWESIVKAPLYVHFILSLMSSLVVTLFLGLELQDRLPTVAPMKLLGDASYSIYLFHLFPLGAYWAVGKRVFDVTSVAIYLPLALIGIAVTLTFGLLCYFVFEKPFLDLYKRRRAPVPA</sequence>
<evidence type="ECO:0000313" key="4">
    <source>
        <dbReference type="Proteomes" id="UP000186364"/>
    </source>
</evidence>
<feature type="transmembrane region" description="Helical" evidence="1">
    <location>
        <begin position="23"/>
        <end position="42"/>
    </location>
</feature>
<reference evidence="3 4" key="1">
    <citation type="submission" date="2016-09" db="EMBL/GenBank/DDBJ databases">
        <title>Rhizobium sp. nov., a novel species isolated from the rice rhizosphere.</title>
        <authorList>
            <person name="Zhao J."/>
            <person name="Zhang X."/>
        </authorList>
    </citation>
    <scope>NUCLEOTIDE SEQUENCE [LARGE SCALE GENOMIC DNA]</scope>
    <source>
        <strain evidence="3 4">1.7048</strain>
    </source>
</reference>
<keyword evidence="4" id="KW-1185">Reference proteome</keyword>
<dbReference type="Pfam" id="PF01757">
    <property type="entry name" value="Acyl_transf_3"/>
    <property type="match status" value="1"/>
</dbReference>
<dbReference type="EMBL" id="MKIP01000053">
    <property type="protein sequence ID" value="OLP59027.1"/>
    <property type="molecule type" value="Genomic_DNA"/>
</dbReference>
<evidence type="ECO:0000256" key="1">
    <source>
        <dbReference type="SAM" id="Phobius"/>
    </source>
</evidence>
<keyword evidence="1" id="KW-0472">Membrane</keyword>
<feature type="transmembrane region" description="Helical" evidence="1">
    <location>
        <begin position="223"/>
        <end position="241"/>
    </location>
</feature>
<feature type="transmembrane region" description="Helical" evidence="1">
    <location>
        <begin position="54"/>
        <end position="73"/>
    </location>
</feature>
<dbReference type="InterPro" id="IPR002656">
    <property type="entry name" value="Acyl_transf_3_dom"/>
</dbReference>
<feature type="domain" description="Acyltransferase 3" evidence="2">
    <location>
        <begin position="19"/>
        <end position="337"/>
    </location>
</feature>
<feature type="transmembrane region" description="Helical" evidence="1">
    <location>
        <begin position="141"/>
        <end position="161"/>
    </location>
</feature>
<dbReference type="Proteomes" id="UP000186364">
    <property type="component" value="Unassembled WGS sequence"/>
</dbReference>
<dbReference type="OrthoDB" id="9767863at2"/>
<feature type="transmembrane region" description="Helical" evidence="1">
    <location>
        <begin position="285"/>
        <end position="307"/>
    </location>
</feature>
<feature type="transmembrane region" description="Helical" evidence="1">
    <location>
        <begin position="190"/>
        <end position="211"/>
    </location>
</feature>
<accession>A0A1Q9AU81</accession>
<keyword evidence="1" id="KW-0812">Transmembrane</keyword>
<gene>
    <name evidence="3" type="ORF">BJF93_03615</name>
</gene>
<comment type="caution">
    <text evidence="3">The sequence shown here is derived from an EMBL/GenBank/DDBJ whole genome shotgun (WGS) entry which is preliminary data.</text>
</comment>
<dbReference type="RefSeq" id="WP_075628370.1">
    <property type="nucleotide sequence ID" value="NZ_FOAM01000004.1"/>
</dbReference>
<dbReference type="GO" id="GO:0000271">
    <property type="term" value="P:polysaccharide biosynthetic process"/>
    <property type="evidence" value="ECO:0007669"/>
    <property type="project" value="TreeGrafter"/>
</dbReference>
<dbReference type="GO" id="GO:0016747">
    <property type="term" value="F:acyltransferase activity, transferring groups other than amino-acyl groups"/>
    <property type="evidence" value="ECO:0007669"/>
    <property type="project" value="InterPro"/>
</dbReference>
<evidence type="ECO:0000313" key="3">
    <source>
        <dbReference type="EMBL" id="OLP59027.1"/>
    </source>
</evidence>
<feature type="transmembrane region" description="Helical" evidence="1">
    <location>
        <begin position="94"/>
        <end position="112"/>
    </location>
</feature>
<proteinExistence type="predicted"/>
<dbReference type="GO" id="GO:0016020">
    <property type="term" value="C:membrane"/>
    <property type="evidence" value="ECO:0007669"/>
    <property type="project" value="TreeGrafter"/>
</dbReference>